<evidence type="ECO:0000313" key="1">
    <source>
        <dbReference type="EMBL" id="SFB63786.1"/>
    </source>
</evidence>
<accession>A0A1I1CP03</accession>
<name>A0A1I1CP03_9PSEU</name>
<dbReference type="AlphaFoldDB" id="A0A1I1CP03"/>
<dbReference type="Proteomes" id="UP000243799">
    <property type="component" value="Unassembled WGS sequence"/>
</dbReference>
<organism evidence="1 2">
    <name type="scientific">Amycolatopsis marina</name>
    <dbReference type="NCBI Taxonomy" id="490629"/>
    <lineage>
        <taxon>Bacteria</taxon>
        <taxon>Bacillati</taxon>
        <taxon>Actinomycetota</taxon>
        <taxon>Actinomycetes</taxon>
        <taxon>Pseudonocardiales</taxon>
        <taxon>Pseudonocardiaceae</taxon>
        <taxon>Amycolatopsis</taxon>
    </lineage>
</organism>
<keyword evidence="2" id="KW-1185">Reference proteome</keyword>
<evidence type="ECO:0000313" key="2">
    <source>
        <dbReference type="Proteomes" id="UP000243799"/>
    </source>
</evidence>
<reference evidence="2" key="1">
    <citation type="submission" date="2016-10" db="EMBL/GenBank/DDBJ databases">
        <authorList>
            <person name="Varghese N."/>
            <person name="Submissions S."/>
        </authorList>
    </citation>
    <scope>NUCLEOTIDE SEQUENCE [LARGE SCALE GENOMIC DNA]</scope>
    <source>
        <strain evidence="2">CGMCC 4.3568</strain>
    </source>
</reference>
<dbReference type="EMBL" id="FOKG01000037">
    <property type="protein sequence ID" value="SFB63786.1"/>
    <property type="molecule type" value="Genomic_DNA"/>
</dbReference>
<gene>
    <name evidence="1" type="ORF">SAMN05216266_13718</name>
</gene>
<protein>
    <submittedName>
        <fullName evidence="1">Uncharacterized protein</fullName>
    </submittedName>
</protein>
<proteinExistence type="predicted"/>
<sequence length="328" mass="35866">MGPVVDGLLIAVSPCVKLMFQVIEFGAEMRHVLGCPDGRGSVPALARSPVEARSCRSKESFPMAELGVVRRYAYWADRRIRAIGVDNGISLDRRISWKAKLGNIPGIGGAEFAQDARALDRTEIAERIERAIGARAVQDFVTPPKVDYAKGVGRVEFAQLSGFYGRGGVVMHTSTRSSSGARVDVCLFGSLQNLADYAGASDNHPGGWTSSAAGAIELYLENREAVSNSRWYDPESLALEALKIATEQGVTGPRHEHQGKPSTRGFTLGQAKESEWLAEIYEDVVLDKDRWTFSHDETGHGVDRILIGAPLWIRTPSPQAVTRFRDLR</sequence>